<dbReference type="Gene3D" id="3.90.228.10">
    <property type="match status" value="1"/>
</dbReference>
<evidence type="ECO:0008006" key="3">
    <source>
        <dbReference type="Google" id="ProtNLM"/>
    </source>
</evidence>
<dbReference type="OrthoDB" id="2419903at2759"/>
<name>A0A397JDL5_9GLOM</name>
<proteinExistence type="predicted"/>
<keyword evidence="2" id="KW-1185">Reference proteome</keyword>
<protein>
    <recommendedName>
        <fullName evidence="3">PARP catalytic domain-containing protein</fullName>
    </recommendedName>
</protein>
<gene>
    <name evidence="1" type="ORF">Glove_103g208</name>
</gene>
<evidence type="ECO:0000313" key="1">
    <source>
        <dbReference type="EMBL" id="RHZ82750.1"/>
    </source>
</evidence>
<comment type="caution">
    <text evidence="1">The sequence shown here is derived from an EMBL/GenBank/DDBJ whole genome shotgun (WGS) entry which is preliminary data.</text>
</comment>
<reference evidence="1 2" key="1">
    <citation type="submission" date="2018-08" db="EMBL/GenBank/DDBJ databases">
        <title>Genome and evolution of the arbuscular mycorrhizal fungus Diversispora epigaea (formerly Glomus versiforme) and its bacterial endosymbionts.</title>
        <authorList>
            <person name="Sun X."/>
            <person name="Fei Z."/>
            <person name="Harrison M."/>
        </authorList>
    </citation>
    <scope>NUCLEOTIDE SEQUENCE [LARGE SCALE GENOMIC DNA]</scope>
    <source>
        <strain evidence="1 2">IT104</strain>
    </source>
</reference>
<dbReference type="EMBL" id="PQFF01000096">
    <property type="protein sequence ID" value="RHZ82750.1"/>
    <property type="molecule type" value="Genomic_DNA"/>
</dbReference>
<sequence>MKSFLKKRRKTLICARSNCRKPVYVESDGYTHSYCGRTCASVARSVAINTIGKCSYSFCRRPKYMDADGKIFDYCGRTCAIILSLEKEDKNQGQQLLSENEVNNNVSGEKNLCGVKCSRTDCSRERYIDPIEPTKFYSFCNRKCYWTEINSLTTTKITLVSKMDFDYIRIFDNFMKEFPNIKIQGILRLQMPKKIGEAHLKLRKKKKIVHQMYHGTYANCDLKKLIKYQKPQCKLPIRSTGGCNLFGRGVGRGGRGVCGVCGIIREGNSTKYSNYSGQMWFARQPSISIQYTSGEYKAIFCVDVVTGETACNYEIIDSNAASLARFLVIFK</sequence>
<accession>A0A397JDL5</accession>
<evidence type="ECO:0000313" key="2">
    <source>
        <dbReference type="Proteomes" id="UP000266861"/>
    </source>
</evidence>
<dbReference type="AlphaFoldDB" id="A0A397JDL5"/>
<dbReference type="Proteomes" id="UP000266861">
    <property type="component" value="Unassembled WGS sequence"/>
</dbReference>
<organism evidence="1 2">
    <name type="scientific">Diversispora epigaea</name>
    <dbReference type="NCBI Taxonomy" id="1348612"/>
    <lineage>
        <taxon>Eukaryota</taxon>
        <taxon>Fungi</taxon>
        <taxon>Fungi incertae sedis</taxon>
        <taxon>Mucoromycota</taxon>
        <taxon>Glomeromycotina</taxon>
        <taxon>Glomeromycetes</taxon>
        <taxon>Diversisporales</taxon>
        <taxon>Diversisporaceae</taxon>
        <taxon>Diversispora</taxon>
    </lineage>
</organism>